<protein>
    <submittedName>
        <fullName evidence="3">Uncharacterized protein</fullName>
    </submittedName>
</protein>
<evidence type="ECO:0000313" key="4">
    <source>
        <dbReference type="Proteomes" id="UP000231586"/>
    </source>
</evidence>
<accession>A0A2M8WT43</accession>
<evidence type="ECO:0000256" key="2">
    <source>
        <dbReference type="SAM" id="Phobius"/>
    </source>
</evidence>
<feature type="compositionally biased region" description="Low complexity" evidence="1">
    <location>
        <begin position="34"/>
        <end position="73"/>
    </location>
</feature>
<keyword evidence="4" id="KW-1185">Reference proteome</keyword>
<reference evidence="3 4" key="1">
    <citation type="submission" date="2017-11" db="EMBL/GenBank/DDBJ databases">
        <title>Genomic Encyclopedia of Archaeal and Bacterial Type Strains, Phase II (KMG-II): From Individual Species to Whole Genera.</title>
        <authorList>
            <person name="Goeker M."/>
        </authorList>
    </citation>
    <scope>NUCLEOTIDE SEQUENCE [LARGE SCALE GENOMIC DNA]</scope>
    <source>
        <strain evidence="3 4">DSM 22413</strain>
    </source>
</reference>
<dbReference type="AlphaFoldDB" id="A0A2M8WT43"/>
<sequence>MSPVRRVVGVAAVTVVLLVIGVLAVVGILRDTGDRGAASAGAPASSASGSDGGSTTPTHGTSSPGGTTAHTSPDAPPASDGSTGQTGTSADPQVGSEPNATPTPTPTGLSQLLDGSGAGHLGKSAPRSGASKGRLLDDFPRDVVKVASYSRITTSSVSSQDDHVQVTVEAATSQGLPFVLNDYRQWFLGGGFTEVAVQGRPGATTAAFRRGDETVSVTLHTTKGSTAYSVFANLELDR</sequence>
<keyword evidence="2" id="KW-0812">Transmembrane</keyword>
<feature type="compositionally biased region" description="Polar residues" evidence="1">
    <location>
        <begin position="80"/>
        <end position="110"/>
    </location>
</feature>
<name>A0A2M8WT43_9MICO</name>
<evidence type="ECO:0000313" key="3">
    <source>
        <dbReference type="EMBL" id="PJI94121.1"/>
    </source>
</evidence>
<gene>
    <name evidence="3" type="ORF">CLV34_1607</name>
</gene>
<feature type="transmembrane region" description="Helical" evidence="2">
    <location>
        <begin position="7"/>
        <end position="29"/>
    </location>
</feature>
<keyword evidence="2" id="KW-0472">Membrane</keyword>
<proteinExistence type="predicted"/>
<dbReference type="EMBL" id="PGTZ01000007">
    <property type="protein sequence ID" value="PJI94121.1"/>
    <property type="molecule type" value="Genomic_DNA"/>
</dbReference>
<comment type="caution">
    <text evidence="3">The sequence shown here is derived from an EMBL/GenBank/DDBJ whole genome shotgun (WGS) entry which is preliminary data.</text>
</comment>
<keyword evidence="2" id="KW-1133">Transmembrane helix</keyword>
<feature type="region of interest" description="Disordered" evidence="1">
    <location>
        <begin position="34"/>
        <end position="135"/>
    </location>
</feature>
<dbReference type="Proteomes" id="UP000231586">
    <property type="component" value="Unassembled WGS sequence"/>
</dbReference>
<organism evidence="3 4">
    <name type="scientific">Luteimicrobium subarcticum</name>
    <dbReference type="NCBI Taxonomy" id="620910"/>
    <lineage>
        <taxon>Bacteria</taxon>
        <taxon>Bacillati</taxon>
        <taxon>Actinomycetota</taxon>
        <taxon>Actinomycetes</taxon>
        <taxon>Micrococcales</taxon>
        <taxon>Luteimicrobium</taxon>
    </lineage>
</organism>
<evidence type="ECO:0000256" key="1">
    <source>
        <dbReference type="SAM" id="MobiDB-lite"/>
    </source>
</evidence>